<dbReference type="GO" id="GO:0003677">
    <property type="term" value="F:DNA binding"/>
    <property type="evidence" value="ECO:0007669"/>
    <property type="project" value="InterPro"/>
</dbReference>
<evidence type="ECO:0000259" key="2">
    <source>
        <dbReference type="Pfam" id="PF11774"/>
    </source>
</evidence>
<dbReference type="Gene3D" id="3.30.60.230">
    <property type="entry name" value="Lsr2, dimerization domain"/>
    <property type="match status" value="1"/>
</dbReference>
<dbReference type="RefSeq" id="WP_013731306.1">
    <property type="nucleotide sequence ID" value="NZ_LMWI01000001.1"/>
</dbReference>
<dbReference type="AlphaFoldDB" id="A0A9X0I6W0"/>
<dbReference type="EMBL" id="LMWI01000001">
    <property type="protein sequence ID" value="KUJ48074.1"/>
    <property type="molecule type" value="Genomic_DNA"/>
</dbReference>
<accession>A0A9X0I6W0</accession>
<feature type="domain" description="Lsr2 dimerization" evidence="2">
    <location>
        <begin position="1"/>
        <end position="58"/>
    </location>
</feature>
<dbReference type="Proteomes" id="UP000053246">
    <property type="component" value="Unassembled WGS sequence"/>
</dbReference>
<dbReference type="OMA" id="QEIRTWW"/>
<sequence length="117" mass="13007">MATRTTAVLVDDLDGSTDDVGTYQFAFNGVTYEIDLSAGNFDRMAAAFGPFITAGRRLPKQPKTARRRQSGSAAGRTHTQEIRTWWWTTNWQERNLPQPRTGGIIPAAVRDAYHAAH</sequence>
<organism evidence="3 4">
    <name type="scientific">Micromonospora maris</name>
    <dbReference type="NCBI Taxonomy" id="1003110"/>
    <lineage>
        <taxon>Bacteria</taxon>
        <taxon>Bacillati</taxon>
        <taxon>Actinomycetota</taxon>
        <taxon>Actinomycetes</taxon>
        <taxon>Micromonosporales</taxon>
        <taxon>Micromonosporaceae</taxon>
        <taxon>Micromonospora</taxon>
    </lineage>
</organism>
<proteinExistence type="predicted"/>
<name>A0A9X0I6W0_9ACTN</name>
<keyword evidence="4" id="KW-1185">Reference proteome</keyword>
<feature type="compositionally biased region" description="Basic residues" evidence="1">
    <location>
        <begin position="57"/>
        <end position="69"/>
    </location>
</feature>
<evidence type="ECO:0000313" key="3">
    <source>
        <dbReference type="EMBL" id="KUJ48074.1"/>
    </source>
</evidence>
<evidence type="ECO:0000313" key="4">
    <source>
        <dbReference type="Proteomes" id="UP000053246"/>
    </source>
</evidence>
<dbReference type="InterPro" id="IPR042261">
    <property type="entry name" value="Lsr2-like_dimerization"/>
</dbReference>
<dbReference type="InterPro" id="IPR024412">
    <property type="entry name" value="Lsr2_dim_dom"/>
</dbReference>
<gene>
    <name evidence="3" type="ORF">ADL17_03045</name>
</gene>
<protein>
    <recommendedName>
        <fullName evidence="2">Lsr2 dimerization domain-containing protein</fullName>
    </recommendedName>
</protein>
<comment type="caution">
    <text evidence="3">The sequence shown here is derived from an EMBL/GenBank/DDBJ whole genome shotgun (WGS) entry which is preliminary data.</text>
</comment>
<evidence type="ECO:0000256" key="1">
    <source>
        <dbReference type="SAM" id="MobiDB-lite"/>
    </source>
</evidence>
<dbReference type="Pfam" id="PF11774">
    <property type="entry name" value="Lsr2"/>
    <property type="match status" value="1"/>
</dbReference>
<reference evidence="3 4" key="1">
    <citation type="submission" date="2015-10" db="EMBL/GenBank/DDBJ databases">
        <authorList>
            <person name="Ju K.-S."/>
            <person name="Doroghazi J.R."/>
            <person name="Metcalf W.W."/>
        </authorList>
    </citation>
    <scope>NUCLEOTIDE SEQUENCE [LARGE SCALE GENOMIC DNA]</scope>
    <source>
        <strain evidence="3 4">NRRL B-24793</strain>
    </source>
</reference>
<feature type="region of interest" description="Disordered" evidence="1">
    <location>
        <begin position="56"/>
        <end position="80"/>
    </location>
</feature>